<feature type="compositionally biased region" description="Acidic residues" evidence="5">
    <location>
        <begin position="10"/>
        <end position="35"/>
    </location>
</feature>
<organism evidence="8 9">
    <name type="scientific">Polarella glacialis</name>
    <name type="common">Dinoflagellate</name>
    <dbReference type="NCBI Taxonomy" id="89957"/>
    <lineage>
        <taxon>Eukaryota</taxon>
        <taxon>Sar</taxon>
        <taxon>Alveolata</taxon>
        <taxon>Dinophyceae</taxon>
        <taxon>Suessiales</taxon>
        <taxon>Suessiaceae</taxon>
        <taxon>Polarella</taxon>
    </lineage>
</organism>
<feature type="transmembrane region" description="Helical" evidence="6">
    <location>
        <begin position="116"/>
        <end position="140"/>
    </location>
</feature>
<feature type="transmembrane region" description="Helical" evidence="6">
    <location>
        <begin position="73"/>
        <end position="95"/>
    </location>
</feature>
<feature type="transmembrane region" description="Helical" evidence="6">
    <location>
        <begin position="317"/>
        <end position="337"/>
    </location>
</feature>
<keyword evidence="2 6" id="KW-0812">Transmembrane</keyword>
<dbReference type="PANTHER" id="PTHR22950">
    <property type="entry name" value="AMINO ACID TRANSPORTER"/>
    <property type="match status" value="1"/>
</dbReference>
<comment type="caution">
    <text evidence="8">The sequence shown here is derived from an EMBL/GenBank/DDBJ whole genome shotgun (WGS) entry which is preliminary data.</text>
</comment>
<feature type="transmembrane region" description="Helical" evidence="6">
    <location>
        <begin position="237"/>
        <end position="254"/>
    </location>
</feature>
<evidence type="ECO:0000256" key="4">
    <source>
        <dbReference type="ARBA" id="ARBA00023136"/>
    </source>
</evidence>
<keyword evidence="3 6" id="KW-1133">Transmembrane helix</keyword>
<reference evidence="8" key="1">
    <citation type="submission" date="2021-02" db="EMBL/GenBank/DDBJ databases">
        <authorList>
            <person name="Dougan E. K."/>
            <person name="Rhodes N."/>
            <person name="Thang M."/>
            <person name="Chan C."/>
        </authorList>
    </citation>
    <scope>NUCLEOTIDE SEQUENCE</scope>
</reference>
<evidence type="ECO:0000313" key="8">
    <source>
        <dbReference type="EMBL" id="CAE8587058.1"/>
    </source>
</evidence>
<dbReference type="Pfam" id="PF01490">
    <property type="entry name" value="Aa_trans"/>
    <property type="match status" value="1"/>
</dbReference>
<dbReference type="GO" id="GO:0016020">
    <property type="term" value="C:membrane"/>
    <property type="evidence" value="ECO:0007669"/>
    <property type="project" value="UniProtKB-SubCell"/>
</dbReference>
<evidence type="ECO:0000313" key="9">
    <source>
        <dbReference type="Proteomes" id="UP000654075"/>
    </source>
</evidence>
<dbReference type="AlphaFoldDB" id="A0A813DEK6"/>
<evidence type="ECO:0000256" key="2">
    <source>
        <dbReference type="ARBA" id="ARBA00022692"/>
    </source>
</evidence>
<name>A0A813DEK6_POLGL</name>
<sequence length="451" mass="48217">MEGLGLYENSVEDSSDFGEDSDFEEDTEGDTSDGEDFAGVSSLQTLFNLAKCMIGEGMLSLAAGLGSSTSLPVGIAICICFALLMSFSFSMIGRVCDATGSKTLSGCCDRVGYPRLGIAMAASITMLTAVCCTSFCIVLGDNVSHILQALGASGIWGTYEFALLAVIVVIEIPLCLIRDMSKLALTSFIGVTCELGVITFMAVRYFDGSYAPGGQYYGTLDERQLPDLNPPPRMFKLGPKTALLVCSLSTAYIAHFQAPKFYHQLRQRSMRRFNVVTAASFSLASVVFLATMSFGFLTFGRHSQGNILENYSTKDPLATVARTGMSVAVAFGFPIVFTGLRDSTLEVLGLSGARRRWFFTSTLGLLVPLVVAACFFDDLGSVNEYTGSIFGSLTSLIYPAVLCYLTLKLLGDKFDGPTAGKIVAFFLFAVGFLQLTVGTTFVSLDLAGVSL</sequence>
<dbReference type="OMA" id="HATTMES"/>
<comment type="subcellular location">
    <subcellularLocation>
        <location evidence="1">Membrane</location>
        <topology evidence="1">Multi-pass membrane protein</topology>
    </subcellularLocation>
</comment>
<evidence type="ECO:0000256" key="1">
    <source>
        <dbReference type="ARBA" id="ARBA00004141"/>
    </source>
</evidence>
<evidence type="ECO:0000256" key="6">
    <source>
        <dbReference type="SAM" id="Phobius"/>
    </source>
</evidence>
<feature type="transmembrane region" description="Helical" evidence="6">
    <location>
        <begin position="146"/>
        <end position="171"/>
    </location>
</feature>
<gene>
    <name evidence="8" type="ORF">PGLA1383_LOCUS5900</name>
</gene>
<feature type="transmembrane region" description="Helical" evidence="6">
    <location>
        <begin position="357"/>
        <end position="376"/>
    </location>
</feature>
<evidence type="ECO:0000256" key="5">
    <source>
        <dbReference type="SAM" id="MobiDB-lite"/>
    </source>
</evidence>
<feature type="transmembrane region" description="Helical" evidence="6">
    <location>
        <begin position="275"/>
        <end position="297"/>
    </location>
</feature>
<evidence type="ECO:0000259" key="7">
    <source>
        <dbReference type="Pfam" id="PF01490"/>
    </source>
</evidence>
<feature type="transmembrane region" description="Helical" evidence="6">
    <location>
        <begin position="183"/>
        <end position="206"/>
    </location>
</feature>
<dbReference type="PANTHER" id="PTHR22950:SF652">
    <property type="entry name" value="TRANSMEMBRANE AMINO ACID TRANSPORTER FAMILY PROTEIN"/>
    <property type="match status" value="1"/>
</dbReference>
<dbReference type="GO" id="GO:0015179">
    <property type="term" value="F:L-amino acid transmembrane transporter activity"/>
    <property type="evidence" value="ECO:0007669"/>
    <property type="project" value="TreeGrafter"/>
</dbReference>
<dbReference type="EMBL" id="CAJNNV010002357">
    <property type="protein sequence ID" value="CAE8587058.1"/>
    <property type="molecule type" value="Genomic_DNA"/>
</dbReference>
<proteinExistence type="predicted"/>
<keyword evidence="4 6" id="KW-0472">Membrane</keyword>
<dbReference type="OrthoDB" id="28208at2759"/>
<dbReference type="Proteomes" id="UP000654075">
    <property type="component" value="Unassembled WGS sequence"/>
</dbReference>
<feature type="transmembrane region" description="Helical" evidence="6">
    <location>
        <begin position="422"/>
        <end position="444"/>
    </location>
</feature>
<feature type="region of interest" description="Disordered" evidence="5">
    <location>
        <begin position="1"/>
        <end position="35"/>
    </location>
</feature>
<keyword evidence="9" id="KW-1185">Reference proteome</keyword>
<protein>
    <recommendedName>
        <fullName evidence="7">Amino acid transporter transmembrane domain-containing protein</fullName>
    </recommendedName>
</protein>
<dbReference type="InterPro" id="IPR013057">
    <property type="entry name" value="AA_transpt_TM"/>
</dbReference>
<feature type="domain" description="Amino acid transporter transmembrane" evidence="7">
    <location>
        <begin position="41"/>
        <end position="442"/>
    </location>
</feature>
<evidence type="ECO:0000256" key="3">
    <source>
        <dbReference type="ARBA" id="ARBA00022989"/>
    </source>
</evidence>
<feature type="transmembrane region" description="Helical" evidence="6">
    <location>
        <begin position="388"/>
        <end position="410"/>
    </location>
</feature>
<accession>A0A813DEK6</accession>